<dbReference type="SUPFAM" id="SSF64288">
    <property type="entry name" value="Chorismate lyase-like"/>
    <property type="match status" value="1"/>
</dbReference>
<dbReference type="InterPro" id="IPR036388">
    <property type="entry name" value="WH-like_DNA-bd_sf"/>
</dbReference>
<protein>
    <submittedName>
        <fullName evidence="6">GntR family transcriptional regulator</fullName>
    </submittedName>
</protein>
<keyword evidence="2" id="KW-0238">DNA-binding</keyword>
<accession>A0A4R4WY46</accession>
<dbReference type="EMBL" id="SMKP01000023">
    <property type="protein sequence ID" value="TDD22690.1"/>
    <property type="molecule type" value="Genomic_DNA"/>
</dbReference>
<dbReference type="PRINTS" id="PR00035">
    <property type="entry name" value="HTHGNTR"/>
</dbReference>
<dbReference type="PROSITE" id="PS50949">
    <property type="entry name" value="HTH_GNTR"/>
    <property type="match status" value="1"/>
</dbReference>
<dbReference type="AlphaFoldDB" id="A0A4R4WY46"/>
<reference evidence="6 7" key="1">
    <citation type="submission" date="2019-03" db="EMBL/GenBank/DDBJ databases">
        <title>Draft genome sequences of novel Actinobacteria.</title>
        <authorList>
            <person name="Sahin N."/>
            <person name="Ay H."/>
            <person name="Saygin H."/>
        </authorList>
    </citation>
    <scope>NUCLEOTIDE SEQUENCE [LARGE SCALE GENOMIC DNA]</scope>
    <source>
        <strain evidence="6 7">KC712</strain>
    </source>
</reference>
<keyword evidence="3" id="KW-0804">Transcription</keyword>
<evidence type="ECO:0000256" key="2">
    <source>
        <dbReference type="ARBA" id="ARBA00023125"/>
    </source>
</evidence>
<dbReference type="GO" id="GO:0003677">
    <property type="term" value="F:DNA binding"/>
    <property type="evidence" value="ECO:0007669"/>
    <property type="project" value="UniProtKB-KW"/>
</dbReference>
<feature type="region of interest" description="Disordered" evidence="4">
    <location>
        <begin position="239"/>
        <end position="262"/>
    </location>
</feature>
<dbReference type="CDD" id="cd07377">
    <property type="entry name" value="WHTH_GntR"/>
    <property type="match status" value="1"/>
</dbReference>
<dbReference type="InterPro" id="IPR011663">
    <property type="entry name" value="UTRA"/>
</dbReference>
<feature type="domain" description="HTH gntR-type" evidence="5">
    <location>
        <begin position="1"/>
        <end position="71"/>
    </location>
</feature>
<dbReference type="SMART" id="SM00866">
    <property type="entry name" value="UTRA"/>
    <property type="match status" value="1"/>
</dbReference>
<dbReference type="RefSeq" id="WP_132507430.1">
    <property type="nucleotide sequence ID" value="NZ_SMKP01000023.1"/>
</dbReference>
<evidence type="ECO:0000256" key="4">
    <source>
        <dbReference type="SAM" id="MobiDB-lite"/>
    </source>
</evidence>
<dbReference type="InterPro" id="IPR028978">
    <property type="entry name" value="Chorismate_lyase_/UTRA_dom_sf"/>
</dbReference>
<dbReference type="SMART" id="SM00345">
    <property type="entry name" value="HTH_GNTR"/>
    <property type="match status" value="1"/>
</dbReference>
<name>A0A4R4WY46_9ACTN</name>
<dbReference type="Gene3D" id="1.10.10.10">
    <property type="entry name" value="Winged helix-like DNA-binding domain superfamily/Winged helix DNA-binding domain"/>
    <property type="match status" value="1"/>
</dbReference>
<comment type="caution">
    <text evidence="6">The sequence shown here is derived from an EMBL/GenBank/DDBJ whole genome shotgun (WGS) entry which is preliminary data.</text>
</comment>
<dbReference type="InterPro" id="IPR050679">
    <property type="entry name" value="Bact_HTH_transcr_reg"/>
</dbReference>
<dbReference type="OrthoDB" id="7363114at2"/>
<dbReference type="Gene3D" id="3.40.1410.10">
    <property type="entry name" value="Chorismate lyase-like"/>
    <property type="match status" value="1"/>
</dbReference>
<dbReference type="GO" id="GO:0003700">
    <property type="term" value="F:DNA-binding transcription factor activity"/>
    <property type="evidence" value="ECO:0007669"/>
    <property type="project" value="InterPro"/>
</dbReference>
<dbReference type="InterPro" id="IPR000524">
    <property type="entry name" value="Tscrpt_reg_HTH_GntR"/>
</dbReference>
<dbReference type="SUPFAM" id="SSF46785">
    <property type="entry name" value="Winged helix' DNA-binding domain"/>
    <property type="match status" value="1"/>
</dbReference>
<gene>
    <name evidence="6" type="ORF">E1294_10900</name>
</gene>
<organism evidence="6 7">
    <name type="scientific">Nonomuraea diastatica</name>
    <dbReference type="NCBI Taxonomy" id="1848329"/>
    <lineage>
        <taxon>Bacteria</taxon>
        <taxon>Bacillati</taxon>
        <taxon>Actinomycetota</taxon>
        <taxon>Actinomycetes</taxon>
        <taxon>Streptosporangiales</taxon>
        <taxon>Streptosporangiaceae</taxon>
        <taxon>Nonomuraea</taxon>
    </lineage>
</organism>
<evidence type="ECO:0000313" key="7">
    <source>
        <dbReference type="Proteomes" id="UP000294543"/>
    </source>
</evidence>
<dbReference type="Proteomes" id="UP000294543">
    <property type="component" value="Unassembled WGS sequence"/>
</dbReference>
<proteinExistence type="predicted"/>
<evidence type="ECO:0000313" key="6">
    <source>
        <dbReference type="EMBL" id="TDD22690.1"/>
    </source>
</evidence>
<dbReference type="InterPro" id="IPR036390">
    <property type="entry name" value="WH_DNA-bd_sf"/>
</dbReference>
<dbReference type="PANTHER" id="PTHR44846">
    <property type="entry name" value="MANNOSYL-D-GLYCERATE TRANSPORT/METABOLISM SYSTEM REPRESSOR MNGR-RELATED"/>
    <property type="match status" value="1"/>
</dbReference>
<keyword evidence="1" id="KW-0805">Transcription regulation</keyword>
<evidence type="ECO:0000259" key="5">
    <source>
        <dbReference type="PROSITE" id="PS50949"/>
    </source>
</evidence>
<dbReference type="Pfam" id="PF00392">
    <property type="entry name" value="GntR"/>
    <property type="match status" value="1"/>
</dbReference>
<sequence>MAASQPLYERIEKQLRRRLEAAADGDPFPSESRLAQEFGVSRMTARAALVRLERDGLLERVPGRGSFVRQAAAARPVGTLLSFHDQALAAGRTPRSRVLEAGVRPASPQETAALYPDSGPRPASVVAIGRVRIFDDLPVAIEHATFPASLDALLTADLETGSLHQTLRRLGLQPTLGSSVLTARTADDDASELDVAPTTPMLVETRSIVDQHGNPLEYTISSYVAHRYALKVDFSVAARGRSSHTPDSAPATAPRRGEPTAR</sequence>
<evidence type="ECO:0000256" key="3">
    <source>
        <dbReference type="ARBA" id="ARBA00023163"/>
    </source>
</evidence>
<evidence type="ECO:0000256" key="1">
    <source>
        <dbReference type="ARBA" id="ARBA00023015"/>
    </source>
</evidence>
<dbReference type="PANTHER" id="PTHR44846:SF16">
    <property type="entry name" value="TRANSCRIPTIONAL REGULATOR PHNF-RELATED"/>
    <property type="match status" value="1"/>
</dbReference>
<keyword evidence="7" id="KW-1185">Reference proteome</keyword>
<dbReference type="Pfam" id="PF07702">
    <property type="entry name" value="UTRA"/>
    <property type="match status" value="1"/>
</dbReference>